<sequence length="1448" mass="165030">MAGLPPGDPKLVSMIVNHLKSQGLFDQFRRDCLADVDTKPAYLNLRQRVDNFVSNHLSNHTWSPHLNKNQLRNNIRQLVLQSGMLEAGVDRIITQVVDPKIHRIFRPQVERVVHEYLASVNQKDESHFGSDQCEDLQPYITATPGLSSGPVATVANDAMSILDTITSLNQEASAAWASTESSVCKTGDRMAKRSNSLQISDGASEKDRPQEELVDKEKTSPEFVMSDETYFQENENTGETTIDLEEVNNTAEDISNLTEPGKQLIEVNEDETSTPEKQEEGKIKVSEKQIPKVKEDEDVQQQEAEDSKTQNEKHHIKQKARERLKEEYSLEDSDLEGLSDISVSSVHTSDLSSFEEESEEEILFSDTTEEGEITSEDEGSQTNKTLCTTKEENPERKPRAGRQAYVHKPFLYSKYYSDSDDEVTVEQRRRSIAKDKEERLLKRQQNRERLEDKRKQKSVEKAKLLEIQRMEEQDIQPQSFKETRKEQKVLEKKVAINQRRKRDSRKEEEDDFSRRRKYDADEDSKETPKKTEENVTPCRDPKPFCSKSQLLKPLRRLSESILPTDESKHEHRRKRSGSNISSSSQADELAVDSVELKDLKKVVERVKVHAFALDLESGSEDLFRQRKSEKYLKKDSDAETDLGKKKDFKVSKEKNEKEKFLTDDKGKHKFKSEKVSKVVEGTNEYFTLENKDQEIVQKDVNHLSRLSLDDKSDLKSRAKAEKKSILIKDVKAATSEDQSEEVIHREGTKKVKVVFPEHTKTEYRAKNSKPLVKSDGKSLVNTEIGYNYQTKSESVLEEHSKMDFVSENWKKKNKMEKFIKKRSKSYSDDKHSERFKPRHDVKESKANERDCASPEYRSKGDQFSQDICKSKTYSVSDLERKSKNCDLFTERKSASETETDITGKPSSSSLQKDSSQRFKTEKSVFKIKHKLDSKSPSDFKTEKKLSIVESKVKGTKPGHKIDTFKERKDILKEYKKGGAEKSIEFKLDSEETGLDCQFNNTSVDVKFGMEDCERKDHEVELIVSVDQSDKANSFKSSTEFLTVAPLKETSDTLSHDADQSVIVDTDFRSSELVIPSKPDQLDNVSIKTPDGNCSVEPEIGTTYLASNLAAVESERGLTVHSEAMMVTESNLTQEKKTGEDGFLYIDLQETKSSVSNETDSILIAKDAAAECSSLSQIDKRDIEYTIKDVSLEMEFEKTLEVSSQVVNEQEDQQDTAINVMDSENSYRENESSYISESIDNTVIKEDTEEFSESSFEGADQKTKEAALTLLSMDTEIPAQKSVSQAYFCVPSQPVDLGGTHEESTILVSNDSSVSQFSEKQSDFSLKQDYNKTCLSPGCLTEQLYNTKSVSDENMSFKDPNVLLVEHKFKDTKVQEEELRIKEFTNEDNATEWTIDNEDALGETEFAEVPVEIFKPSPQDQKDTEVKDQHQLLLKLWSLTSRDHSDADN</sequence>
<dbReference type="InterPro" id="IPR055264">
    <property type="entry name" value="BOD1/SHG1_dom"/>
</dbReference>
<organism evidence="6 7">
    <name type="scientific">Polypterus senegalus</name>
    <name type="common">Senegal bichir</name>
    <dbReference type="NCBI Taxonomy" id="55291"/>
    <lineage>
        <taxon>Eukaryota</taxon>
        <taxon>Metazoa</taxon>
        <taxon>Chordata</taxon>
        <taxon>Craniata</taxon>
        <taxon>Vertebrata</taxon>
        <taxon>Euteleostomi</taxon>
        <taxon>Actinopterygii</taxon>
        <taxon>Polypteriformes</taxon>
        <taxon>Polypteridae</taxon>
        <taxon>Polypterus</taxon>
    </lineage>
</organism>
<feature type="compositionally biased region" description="Basic and acidic residues" evidence="4">
    <location>
        <begin position="274"/>
        <end position="295"/>
    </location>
</feature>
<dbReference type="EMBL" id="JAAWVN010013719">
    <property type="protein sequence ID" value="MBN3291725.1"/>
    <property type="molecule type" value="Genomic_DNA"/>
</dbReference>
<keyword evidence="3" id="KW-0158">Chromosome</keyword>
<evidence type="ECO:0000313" key="6">
    <source>
        <dbReference type="EMBL" id="MBN3291725.1"/>
    </source>
</evidence>
<keyword evidence="7" id="KW-1185">Reference proteome</keyword>
<feature type="non-terminal residue" evidence="6">
    <location>
        <position position="1448"/>
    </location>
</feature>
<comment type="similarity">
    <text evidence="2">Belongs to the BOD1 family.</text>
</comment>
<feature type="compositionally biased region" description="Basic and acidic residues" evidence="4">
    <location>
        <begin position="825"/>
        <end position="860"/>
    </location>
</feature>
<comment type="subcellular location">
    <subcellularLocation>
        <location evidence="1">Chromosome</location>
    </subcellularLocation>
</comment>
<dbReference type="Proteomes" id="UP001166052">
    <property type="component" value="Unassembled WGS sequence"/>
</dbReference>
<feature type="compositionally biased region" description="Acidic residues" evidence="4">
    <location>
        <begin position="353"/>
        <end position="379"/>
    </location>
</feature>
<comment type="caution">
    <text evidence="6">The sequence shown here is derived from an EMBL/GenBank/DDBJ whole genome shotgun (WGS) entry which is preliminary data.</text>
</comment>
<feature type="non-terminal residue" evidence="6">
    <location>
        <position position="1"/>
    </location>
</feature>
<feature type="compositionally biased region" description="Basic and acidic residues" evidence="4">
    <location>
        <begin position="305"/>
        <end position="328"/>
    </location>
</feature>
<dbReference type="PANTHER" id="PTHR47391:SF1">
    <property type="entry name" value="BIORIENTATION OF CHROMOSOMES IN CELL DIVISION 1 LIKE 1"/>
    <property type="match status" value="1"/>
</dbReference>
<accession>A0ABS2YY67</accession>
<evidence type="ECO:0000256" key="1">
    <source>
        <dbReference type="ARBA" id="ARBA00004286"/>
    </source>
</evidence>
<feature type="compositionally biased region" description="Basic and acidic residues" evidence="4">
    <location>
        <begin position="481"/>
        <end position="494"/>
    </location>
</feature>
<feature type="region of interest" description="Disordered" evidence="4">
    <location>
        <begin position="889"/>
        <end position="921"/>
    </location>
</feature>
<feature type="compositionally biased region" description="Low complexity" evidence="4">
    <location>
        <begin position="342"/>
        <end position="352"/>
    </location>
</feature>
<feature type="compositionally biased region" description="Basic and acidic residues" evidence="4">
    <location>
        <begin position="425"/>
        <end position="472"/>
    </location>
</feature>
<feature type="compositionally biased region" description="Basic and acidic residues" evidence="4">
    <location>
        <begin position="203"/>
        <end position="220"/>
    </location>
</feature>
<feature type="domain" description="BOD1/SHG1" evidence="5">
    <location>
        <begin position="15"/>
        <end position="110"/>
    </location>
</feature>
<feature type="region of interest" description="Disordered" evidence="4">
    <location>
        <begin position="820"/>
        <end position="864"/>
    </location>
</feature>
<reference evidence="6" key="1">
    <citation type="journal article" date="2021" name="Cell">
        <title>Tracing the genetic footprints of vertebrate landing in non-teleost ray-finned fishes.</title>
        <authorList>
            <person name="Bi X."/>
            <person name="Wang K."/>
            <person name="Yang L."/>
            <person name="Pan H."/>
            <person name="Jiang H."/>
            <person name="Wei Q."/>
            <person name="Fang M."/>
            <person name="Yu H."/>
            <person name="Zhu C."/>
            <person name="Cai Y."/>
            <person name="He Y."/>
            <person name="Gan X."/>
            <person name="Zeng H."/>
            <person name="Yu D."/>
            <person name="Zhu Y."/>
            <person name="Jiang H."/>
            <person name="Qiu Q."/>
            <person name="Yang H."/>
            <person name="Zhang Y.E."/>
            <person name="Wang W."/>
            <person name="Zhu M."/>
            <person name="He S."/>
            <person name="Zhang G."/>
        </authorList>
    </citation>
    <scope>NUCLEOTIDE SEQUENCE</scope>
    <source>
        <strain evidence="6">Bchr_001</strain>
    </source>
</reference>
<name>A0ABS2YY67_POLSE</name>
<feature type="region of interest" description="Disordered" evidence="4">
    <location>
        <begin position="256"/>
        <end position="589"/>
    </location>
</feature>
<feature type="region of interest" description="Disordered" evidence="4">
    <location>
        <begin position="180"/>
        <end position="225"/>
    </location>
</feature>
<dbReference type="InterPro" id="IPR043244">
    <property type="entry name" value="BOD1L1"/>
</dbReference>
<gene>
    <name evidence="6" type="primary">Bod1l1</name>
    <name evidence="6" type="ORF">GTO92_0014154</name>
</gene>
<evidence type="ECO:0000313" key="7">
    <source>
        <dbReference type="Proteomes" id="UP001166052"/>
    </source>
</evidence>
<dbReference type="Pfam" id="PF05205">
    <property type="entry name" value="COMPASS-Shg1"/>
    <property type="match status" value="1"/>
</dbReference>
<dbReference type="PANTHER" id="PTHR47391">
    <property type="entry name" value="BIORIENTATION OF CHROMOSOMES IN CELL DIVISION 1 LIKE 1"/>
    <property type="match status" value="1"/>
</dbReference>
<evidence type="ECO:0000256" key="2">
    <source>
        <dbReference type="ARBA" id="ARBA00008463"/>
    </source>
</evidence>
<proteinExistence type="inferred from homology"/>
<evidence type="ECO:0000259" key="5">
    <source>
        <dbReference type="Pfam" id="PF05205"/>
    </source>
</evidence>
<evidence type="ECO:0000256" key="4">
    <source>
        <dbReference type="SAM" id="MobiDB-lite"/>
    </source>
</evidence>
<protein>
    <submittedName>
        <fullName evidence="6">BD1L1 protein</fullName>
    </submittedName>
</protein>
<evidence type="ECO:0000256" key="3">
    <source>
        <dbReference type="ARBA" id="ARBA00022454"/>
    </source>
</evidence>
<feature type="compositionally biased region" description="Basic and acidic residues" evidence="4">
    <location>
        <begin position="389"/>
        <end position="398"/>
    </location>
</feature>